<accession>A0A024TT07</accession>
<gene>
    <name evidence="4" type="ORF">H310_09951</name>
</gene>
<dbReference type="RefSeq" id="XP_008874395.1">
    <property type="nucleotide sequence ID" value="XM_008876173.1"/>
</dbReference>
<feature type="domain" description="TRP C-terminal" evidence="3">
    <location>
        <begin position="196"/>
        <end position="479"/>
    </location>
</feature>
<dbReference type="GO" id="GO:0055085">
    <property type="term" value="P:transmembrane transport"/>
    <property type="evidence" value="ECO:0007669"/>
    <property type="project" value="TreeGrafter"/>
</dbReference>
<feature type="transmembrane region" description="Helical" evidence="2">
    <location>
        <begin position="12"/>
        <end position="37"/>
    </location>
</feature>
<keyword evidence="2" id="KW-0472">Membrane</keyword>
<feature type="compositionally biased region" description="Polar residues" evidence="1">
    <location>
        <begin position="497"/>
        <end position="508"/>
    </location>
</feature>
<keyword evidence="2" id="KW-1133">Transmembrane helix</keyword>
<feature type="transmembrane region" description="Helical" evidence="2">
    <location>
        <begin position="353"/>
        <end position="371"/>
    </location>
</feature>
<dbReference type="PANTHER" id="PTHR31145">
    <property type="entry name" value="INTEGRAL MEMBRANE PROTEIN (AFU_ORTHOLOGUE AFUA_7G01610)"/>
    <property type="match status" value="1"/>
</dbReference>
<feature type="transmembrane region" description="Helical" evidence="2">
    <location>
        <begin position="94"/>
        <end position="118"/>
    </location>
</feature>
<feature type="transmembrane region" description="Helical" evidence="2">
    <location>
        <begin position="213"/>
        <end position="238"/>
    </location>
</feature>
<feature type="compositionally biased region" description="Low complexity" evidence="1">
    <location>
        <begin position="741"/>
        <end position="768"/>
    </location>
</feature>
<sequence length="932" mass="100933">MGVIGKCCCLTALLSKLLCIACTFGPLIFTYLLYVFYIKPWGEKQVQELTRGINLTSPSVNCSGCVVGVNTQFPTTTTGILHFMDTSGGKASSAAVGISLFATIAAVLAGTAVGGSVAQLGSSGSMGAGVYEMMAIVEQAQFVGLLGQLATGGVPTFFQQFTKDLAWVNFNVAKLANTDPAPRRQLLNLLEAQHQQTGVERYATMVGVLPEDLFYYTLVALGVVLGAVLALYVVVVLIMSCCRKSSKESLWVTYFRKVIWAYVLILLLALYILSMTGSYRAYDAFQKSSGTGAGSMAIVILLAIIGTTLVYGILVIASNSSELHDVGTYEHEQRPFNAKYGPYYEEFNVDNRYFFVPKALLAITTGVIVGVVQSPMWQLGLLVGANLVFLLALVVREPFLLRFLFYIGVLSSFFKTFLLILMVIMVRDDVFPQKVRDNVAYVIVGVNLAVFALLVIRQLYVAGRKILLSCGAKKKDSSRDRANFDQHERESPVHTPMNRQPQEANFTNDLERCQPPPSRQAMREPLNAQANSSSDAALATYHTDVAPLSNRDMPLPRVSAGAAHQDIGTLPPARSSFNFRASEAIPTSAVRTTTATSPLTVLPPPPKPYSWQPPPQSPQAISAAAKFSVSGGAATMASPRVHDDNEYDLDREIHGQDDPVPPMAVLDSLKSGDSYGSTQSFGSYGSNFQSQSSDFSDSSSVGGAAAIAYLRRKSSYENYVSQQPGGSIPFVQPRQGGQPRFHQGSSSHESFSSSFHGGDSMTSRSPTTDSRRSNTLLDSFQSYQSAHFSDGSSIDRFQANDSFRSNGLGMASEGSAVLDTLAAKYLAELSHNENAVATPDNATPISPSSVPKLDRRATTARQRSHSMDEAWERAIATDPPAQPTSLASRHSESSLVPYNLTGDGVKRQSVYLRYIANDQTHSFLESEDEIDL</sequence>
<dbReference type="AlphaFoldDB" id="A0A024TT07"/>
<dbReference type="STRING" id="157072.A0A024TT07"/>
<feature type="transmembrane region" description="Helical" evidence="2">
    <location>
        <begin position="294"/>
        <end position="317"/>
    </location>
</feature>
<reference evidence="4" key="1">
    <citation type="submission" date="2013-12" db="EMBL/GenBank/DDBJ databases">
        <title>The Genome Sequence of Aphanomyces invadans NJM9701.</title>
        <authorList>
            <consortium name="The Broad Institute Genomics Platform"/>
            <person name="Russ C."/>
            <person name="Tyler B."/>
            <person name="van West P."/>
            <person name="Dieguez-Uribeondo J."/>
            <person name="Young S.K."/>
            <person name="Zeng Q."/>
            <person name="Gargeya S."/>
            <person name="Fitzgerald M."/>
            <person name="Abouelleil A."/>
            <person name="Alvarado L."/>
            <person name="Chapman S.B."/>
            <person name="Gainer-Dewar J."/>
            <person name="Goldberg J."/>
            <person name="Griggs A."/>
            <person name="Gujja S."/>
            <person name="Hansen M."/>
            <person name="Howarth C."/>
            <person name="Imamovic A."/>
            <person name="Ireland A."/>
            <person name="Larimer J."/>
            <person name="McCowan C."/>
            <person name="Murphy C."/>
            <person name="Pearson M."/>
            <person name="Poon T.W."/>
            <person name="Priest M."/>
            <person name="Roberts A."/>
            <person name="Saif S."/>
            <person name="Shea T."/>
            <person name="Sykes S."/>
            <person name="Wortman J."/>
            <person name="Nusbaum C."/>
            <person name="Birren B."/>
        </authorList>
    </citation>
    <scope>NUCLEOTIDE SEQUENCE [LARGE SCALE GENOMIC DNA]</scope>
    <source>
        <strain evidence="4">NJM9701</strain>
    </source>
</reference>
<dbReference type="InterPro" id="IPR010308">
    <property type="entry name" value="TRP_C"/>
</dbReference>
<feature type="compositionally biased region" description="Basic and acidic residues" evidence="1">
    <location>
        <begin position="477"/>
        <end position="492"/>
    </location>
</feature>
<dbReference type="EMBL" id="KI913974">
    <property type="protein sequence ID" value="ETV97149.1"/>
    <property type="molecule type" value="Genomic_DNA"/>
</dbReference>
<proteinExistence type="predicted"/>
<organism evidence="4">
    <name type="scientific">Aphanomyces invadans</name>
    <dbReference type="NCBI Taxonomy" id="157072"/>
    <lineage>
        <taxon>Eukaryota</taxon>
        <taxon>Sar</taxon>
        <taxon>Stramenopiles</taxon>
        <taxon>Oomycota</taxon>
        <taxon>Saprolegniomycetes</taxon>
        <taxon>Saprolegniales</taxon>
        <taxon>Verrucalvaceae</taxon>
        <taxon>Aphanomyces</taxon>
    </lineage>
</organism>
<feature type="transmembrane region" description="Helical" evidence="2">
    <location>
        <begin position="377"/>
        <end position="396"/>
    </location>
</feature>
<feature type="transmembrane region" description="Helical" evidence="2">
    <location>
        <begin position="438"/>
        <end position="456"/>
    </location>
</feature>
<feature type="region of interest" description="Disordered" evidence="1">
    <location>
        <begin position="720"/>
        <end position="773"/>
    </location>
</feature>
<keyword evidence="2" id="KW-0812">Transmembrane</keyword>
<evidence type="ECO:0000259" key="3">
    <source>
        <dbReference type="Pfam" id="PF06011"/>
    </source>
</evidence>
<dbReference type="eggNOG" id="ENOG502R135">
    <property type="taxonomic scope" value="Eukaryota"/>
</dbReference>
<name>A0A024TT07_9STRA</name>
<dbReference type="GeneID" id="20087001"/>
<dbReference type="Pfam" id="PF06011">
    <property type="entry name" value="TRP"/>
    <property type="match status" value="1"/>
</dbReference>
<dbReference type="OrthoDB" id="73135at2759"/>
<dbReference type="VEuPathDB" id="FungiDB:H310_09951"/>
<dbReference type="InterPro" id="IPR040241">
    <property type="entry name" value="TRP_Flc/Pkd2-like"/>
</dbReference>
<protein>
    <recommendedName>
        <fullName evidence="3">TRP C-terminal domain-containing protein</fullName>
    </recommendedName>
</protein>
<dbReference type="PANTHER" id="PTHR31145:SF6">
    <property type="entry name" value="INTEGRAL MEMBRANE PROTEIN (AFU_ORTHOLOGUE AFUA_7G01610)"/>
    <property type="match status" value="1"/>
</dbReference>
<evidence type="ECO:0000256" key="2">
    <source>
        <dbReference type="SAM" id="Phobius"/>
    </source>
</evidence>
<evidence type="ECO:0000256" key="1">
    <source>
        <dbReference type="SAM" id="MobiDB-lite"/>
    </source>
</evidence>
<feature type="region of interest" description="Disordered" evidence="1">
    <location>
        <begin position="477"/>
        <end position="535"/>
    </location>
</feature>
<feature type="transmembrane region" description="Helical" evidence="2">
    <location>
        <begin position="259"/>
        <end position="282"/>
    </location>
</feature>
<evidence type="ECO:0000313" key="4">
    <source>
        <dbReference type="EMBL" id="ETV97149.1"/>
    </source>
</evidence>
<feature type="transmembrane region" description="Helical" evidence="2">
    <location>
        <begin position="403"/>
        <end position="426"/>
    </location>
</feature>
<dbReference type="GO" id="GO:0016020">
    <property type="term" value="C:membrane"/>
    <property type="evidence" value="ECO:0007669"/>
    <property type="project" value="TreeGrafter"/>
</dbReference>